<feature type="compositionally biased region" description="Polar residues" evidence="1">
    <location>
        <begin position="139"/>
        <end position="149"/>
    </location>
</feature>
<organism evidence="3 4">
    <name type="scientific">Colocasia esculenta</name>
    <name type="common">Wild taro</name>
    <name type="synonym">Arum esculentum</name>
    <dbReference type="NCBI Taxonomy" id="4460"/>
    <lineage>
        <taxon>Eukaryota</taxon>
        <taxon>Viridiplantae</taxon>
        <taxon>Streptophyta</taxon>
        <taxon>Embryophyta</taxon>
        <taxon>Tracheophyta</taxon>
        <taxon>Spermatophyta</taxon>
        <taxon>Magnoliopsida</taxon>
        <taxon>Liliopsida</taxon>
        <taxon>Araceae</taxon>
        <taxon>Aroideae</taxon>
        <taxon>Colocasieae</taxon>
        <taxon>Colocasia</taxon>
    </lineage>
</organism>
<evidence type="ECO:0000313" key="4">
    <source>
        <dbReference type="Proteomes" id="UP000652761"/>
    </source>
</evidence>
<dbReference type="Proteomes" id="UP000652761">
    <property type="component" value="Unassembled WGS sequence"/>
</dbReference>
<feature type="signal peptide" evidence="2">
    <location>
        <begin position="1"/>
        <end position="36"/>
    </location>
</feature>
<dbReference type="EMBL" id="NMUH01002206">
    <property type="protein sequence ID" value="MQL98556.1"/>
    <property type="molecule type" value="Genomic_DNA"/>
</dbReference>
<evidence type="ECO:0000313" key="3">
    <source>
        <dbReference type="EMBL" id="MQL98556.1"/>
    </source>
</evidence>
<dbReference type="AlphaFoldDB" id="A0A843VU72"/>
<feature type="region of interest" description="Disordered" evidence="1">
    <location>
        <begin position="113"/>
        <end position="176"/>
    </location>
</feature>
<protein>
    <submittedName>
        <fullName evidence="3">Uncharacterized protein</fullName>
    </submittedName>
</protein>
<feature type="chain" id="PRO_5032825466" evidence="2">
    <location>
        <begin position="37"/>
        <end position="176"/>
    </location>
</feature>
<keyword evidence="4" id="KW-1185">Reference proteome</keyword>
<feature type="compositionally biased region" description="Polar residues" evidence="1">
    <location>
        <begin position="156"/>
        <end position="176"/>
    </location>
</feature>
<name>A0A843VU72_COLES</name>
<reference evidence="3" key="1">
    <citation type="submission" date="2017-07" db="EMBL/GenBank/DDBJ databases">
        <title>Taro Niue Genome Assembly and Annotation.</title>
        <authorList>
            <person name="Atibalentja N."/>
            <person name="Keating K."/>
            <person name="Fields C.J."/>
        </authorList>
    </citation>
    <scope>NUCLEOTIDE SEQUENCE</scope>
    <source>
        <strain evidence="3">Niue_2</strain>
        <tissue evidence="3">Leaf</tissue>
    </source>
</reference>
<gene>
    <name evidence="3" type="ORF">Taro_031272</name>
</gene>
<keyword evidence="2" id="KW-0732">Signal</keyword>
<comment type="caution">
    <text evidence="3">The sequence shown here is derived from an EMBL/GenBank/DDBJ whole genome shotgun (WGS) entry which is preliminary data.</text>
</comment>
<proteinExistence type="predicted"/>
<feature type="non-terminal residue" evidence="3">
    <location>
        <position position="176"/>
    </location>
</feature>
<evidence type="ECO:0000256" key="2">
    <source>
        <dbReference type="SAM" id="SignalP"/>
    </source>
</evidence>
<sequence>MMILMMKSMWLNLMIKGSLLPCQMLLLLMTLRFQPGENVKRSASVHQAPRDQISSGNTNVAAPSLTADQYSQLMRLLNAVGMIGDEYGSEGKGAGDEKVLGAGCLKVGGAGGAVEEEGGEGGSGVARDEDSWASGAVVDSTTLGSTPSEINGPGGPTTTSDSPDGPSFSTPQDSAA</sequence>
<evidence type="ECO:0000256" key="1">
    <source>
        <dbReference type="SAM" id="MobiDB-lite"/>
    </source>
</evidence>
<accession>A0A843VU72</accession>